<feature type="transmembrane region" description="Helical" evidence="1">
    <location>
        <begin position="26"/>
        <end position="43"/>
    </location>
</feature>
<dbReference type="PANTHER" id="PTHR36974:SF1">
    <property type="entry name" value="DOXX FAMILY MEMBRANE PROTEIN"/>
    <property type="match status" value="1"/>
</dbReference>
<accession>A0ABD5X1H8</accession>
<gene>
    <name evidence="2" type="ORF">ACFQKD_12225</name>
</gene>
<evidence type="ECO:0008006" key="4">
    <source>
        <dbReference type="Google" id="ProtNLM"/>
    </source>
</evidence>
<feature type="transmembrane region" description="Helical" evidence="1">
    <location>
        <begin position="122"/>
        <end position="140"/>
    </location>
</feature>
<dbReference type="RefSeq" id="WP_390219264.1">
    <property type="nucleotide sequence ID" value="NZ_CP119989.1"/>
</dbReference>
<feature type="transmembrane region" description="Helical" evidence="1">
    <location>
        <begin position="86"/>
        <end position="102"/>
    </location>
</feature>
<dbReference type="PANTHER" id="PTHR36974">
    <property type="entry name" value="MEMBRANE PROTEIN-RELATED"/>
    <property type="match status" value="1"/>
</dbReference>
<keyword evidence="3" id="KW-1185">Reference proteome</keyword>
<feature type="transmembrane region" description="Helical" evidence="1">
    <location>
        <begin position="63"/>
        <end position="79"/>
    </location>
</feature>
<evidence type="ECO:0000256" key="1">
    <source>
        <dbReference type="SAM" id="Phobius"/>
    </source>
</evidence>
<dbReference type="AlphaFoldDB" id="A0ABD5X1H8"/>
<dbReference type="Proteomes" id="UP001596388">
    <property type="component" value="Unassembled WGS sequence"/>
</dbReference>
<evidence type="ECO:0000313" key="3">
    <source>
        <dbReference type="Proteomes" id="UP001596388"/>
    </source>
</evidence>
<keyword evidence="1" id="KW-0472">Membrane</keyword>
<dbReference type="GeneID" id="79271010"/>
<proteinExistence type="predicted"/>
<protein>
    <recommendedName>
        <fullName evidence="4">DoxX-like family protein</fullName>
    </recommendedName>
</protein>
<dbReference type="EMBL" id="JBHTAG010000003">
    <property type="protein sequence ID" value="MFC7098068.1"/>
    <property type="molecule type" value="Genomic_DNA"/>
</dbReference>
<keyword evidence="1" id="KW-1133">Transmembrane helix</keyword>
<organism evidence="2 3">
    <name type="scientific">Halobaculum marinum</name>
    <dbReference type="NCBI Taxonomy" id="3031996"/>
    <lineage>
        <taxon>Archaea</taxon>
        <taxon>Methanobacteriati</taxon>
        <taxon>Methanobacteriota</taxon>
        <taxon>Stenosarchaea group</taxon>
        <taxon>Halobacteria</taxon>
        <taxon>Halobacteriales</taxon>
        <taxon>Haloferacaceae</taxon>
        <taxon>Halobaculum</taxon>
    </lineage>
</organism>
<evidence type="ECO:0000313" key="2">
    <source>
        <dbReference type="EMBL" id="MFC7098068.1"/>
    </source>
</evidence>
<comment type="caution">
    <text evidence="2">The sequence shown here is derived from an EMBL/GenBank/DDBJ whole genome shotgun (WGS) entry which is preliminary data.</text>
</comment>
<keyword evidence="1" id="KW-0812">Transmembrane</keyword>
<sequence>MDSLDSETGTATGPLSARLARLKRPLLYLMSAAYVLAGVLHLLRPAPFERIVPRELPRPRLLVYLSGVAEVALGVGVLIPRTRTAAAKGLVVLLLAVFPANVNMAVRDLDLDAVDDVPDAALWARLPLQAVLAAWAWWYTTPMPDDE</sequence>
<reference evidence="2 3" key="1">
    <citation type="journal article" date="2019" name="Int. J. Syst. Evol. Microbiol.">
        <title>The Global Catalogue of Microorganisms (GCM) 10K type strain sequencing project: providing services to taxonomists for standard genome sequencing and annotation.</title>
        <authorList>
            <consortium name="The Broad Institute Genomics Platform"/>
            <consortium name="The Broad Institute Genome Sequencing Center for Infectious Disease"/>
            <person name="Wu L."/>
            <person name="Ma J."/>
        </authorList>
    </citation>
    <scope>NUCLEOTIDE SEQUENCE [LARGE SCALE GENOMIC DNA]</scope>
    <source>
        <strain evidence="2 3">DT55</strain>
    </source>
</reference>
<name>A0ABD5X1H8_9EURY</name>